<proteinExistence type="predicted"/>
<keyword evidence="1" id="KW-1133">Transmembrane helix</keyword>
<feature type="transmembrane region" description="Helical" evidence="1">
    <location>
        <begin position="14"/>
        <end position="36"/>
    </location>
</feature>
<sequence>MTTTYLQGNDVSPFVLFGTVIGVSAPICVRNINYCLRHRSHWHKVKILKSAMAFFMLLKSCLVVAQEVPNGASCKALGRFGDVFYQFSVTLGDAVVLERITEVVPWKLRARIGHCIAILIRLIIGMVDVPLASVYLSFEGGPCVYKDQPVVGALYTSLDTAISLYATIMTFLVLTWEMRKREQEGSIPVHRYHYITIVARYTAPVFCLTVVNMIGTIGNGSSVHNLYYVPLVETVWPIVNLLFVALIGYDIDLCKVIRAMHIQDKQTTVYDEALAPDLLYTPSPL</sequence>
<feature type="transmembrane region" description="Helical" evidence="1">
    <location>
        <begin position="234"/>
        <end position="251"/>
    </location>
</feature>
<dbReference type="OrthoDB" id="5597503at2759"/>
<keyword evidence="1" id="KW-0812">Transmembrane</keyword>
<feature type="transmembrane region" description="Helical" evidence="1">
    <location>
        <begin position="194"/>
        <end position="214"/>
    </location>
</feature>
<accession>A0A168M3G4</accession>
<organism evidence="2">
    <name type="scientific">Absidia glauca</name>
    <name type="common">Pin mould</name>
    <dbReference type="NCBI Taxonomy" id="4829"/>
    <lineage>
        <taxon>Eukaryota</taxon>
        <taxon>Fungi</taxon>
        <taxon>Fungi incertae sedis</taxon>
        <taxon>Mucoromycota</taxon>
        <taxon>Mucoromycotina</taxon>
        <taxon>Mucoromycetes</taxon>
        <taxon>Mucorales</taxon>
        <taxon>Cunninghamellaceae</taxon>
        <taxon>Absidia</taxon>
    </lineage>
</organism>
<reference evidence="2" key="1">
    <citation type="submission" date="2016-04" db="EMBL/GenBank/DDBJ databases">
        <authorList>
            <person name="Evans L.H."/>
            <person name="Alamgir A."/>
            <person name="Owens N."/>
            <person name="Weber N.D."/>
            <person name="Virtaneva K."/>
            <person name="Barbian K."/>
            <person name="Babar A."/>
            <person name="Rosenke K."/>
        </authorList>
    </citation>
    <scope>NUCLEOTIDE SEQUENCE [LARGE SCALE GENOMIC DNA]</scope>
    <source>
        <strain evidence="2">CBS 101.48</strain>
    </source>
</reference>
<feature type="transmembrane region" description="Helical" evidence="1">
    <location>
        <begin position="116"/>
        <end position="138"/>
    </location>
</feature>
<dbReference type="Proteomes" id="UP000078561">
    <property type="component" value="Unassembled WGS sequence"/>
</dbReference>
<dbReference type="InParanoid" id="A0A168M3G4"/>
<evidence type="ECO:0000256" key="1">
    <source>
        <dbReference type="SAM" id="Phobius"/>
    </source>
</evidence>
<gene>
    <name evidence="2" type="primary">ABSGL_03417.1 scaffold 4609</name>
</gene>
<evidence type="ECO:0008006" key="4">
    <source>
        <dbReference type="Google" id="ProtNLM"/>
    </source>
</evidence>
<evidence type="ECO:0000313" key="2">
    <source>
        <dbReference type="EMBL" id="SAL97890.1"/>
    </source>
</evidence>
<name>A0A168M3G4_ABSGL</name>
<keyword evidence="1" id="KW-0472">Membrane</keyword>
<keyword evidence="3" id="KW-1185">Reference proteome</keyword>
<evidence type="ECO:0000313" key="3">
    <source>
        <dbReference type="Proteomes" id="UP000078561"/>
    </source>
</evidence>
<dbReference type="EMBL" id="LT552047">
    <property type="protein sequence ID" value="SAL97890.1"/>
    <property type="molecule type" value="Genomic_DNA"/>
</dbReference>
<feature type="transmembrane region" description="Helical" evidence="1">
    <location>
        <begin position="150"/>
        <end position="174"/>
    </location>
</feature>
<dbReference type="AlphaFoldDB" id="A0A168M3G4"/>
<protein>
    <recommendedName>
        <fullName evidence="4">G-protein coupled receptors family 1 profile domain-containing protein</fullName>
    </recommendedName>
</protein>